<accession>G0U8G6</accession>
<feature type="chain" id="PRO_5003410458" evidence="2">
    <location>
        <begin position="21"/>
        <end position="162"/>
    </location>
</feature>
<dbReference type="EMBL" id="HE573027">
    <property type="protein sequence ID" value="CCC53892.1"/>
    <property type="molecule type" value="Genomic_DNA"/>
</dbReference>
<dbReference type="VEuPathDB" id="TriTrypDB:TvY486_1113760"/>
<evidence type="ECO:0000256" key="1">
    <source>
        <dbReference type="SAM" id="Phobius"/>
    </source>
</evidence>
<evidence type="ECO:0000256" key="2">
    <source>
        <dbReference type="SAM" id="SignalP"/>
    </source>
</evidence>
<name>G0U8G6_TRYVY</name>
<protein>
    <submittedName>
        <fullName evidence="3">Uncharacterized protein</fullName>
    </submittedName>
</protein>
<feature type="signal peptide" evidence="2">
    <location>
        <begin position="1"/>
        <end position="20"/>
    </location>
</feature>
<organism evidence="3">
    <name type="scientific">Trypanosoma vivax (strain Y486)</name>
    <dbReference type="NCBI Taxonomy" id="1055687"/>
    <lineage>
        <taxon>Eukaryota</taxon>
        <taxon>Discoba</taxon>
        <taxon>Euglenozoa</taxon>
        <taxon>Kinetoplastea</taxon>
        <taxon>Metakinetoplastina</taxon>
        <taxon>Trypanosomatida</taxon>
        <taxon>Trypanosomatidae</taxon>
        <taxon>Trypanosoma</taxon>
        <taxon>Duttonella</taxon>
    </lineage>
</organism>
<keyword evidence="2" id="KW-0732">Signal</keyword>
<feature type="transmembrane region" description="Helical" evidence="1">
    <location>
        <begin position="70"/>
        <end position="94"/>
    </location>
</feature>
<proteinExistence type="predicted"/>
<feature type="transmembrane region" description="Helical" evidence="1">
    <location>
        <begin position="106"/>
        <end position="128"/>
    </location>
</feature>
<dbReference type="AlphaFoldDB" id="G0U8G6"/>
<keyword evidence="1" id="KW-0812">Transmembrane</keyword>
<reference evidence="3" key="1">
    <citation type="journal article" date="2012" name="Proc. Natl. Acad. Sci. U.S.A.">
        <title>Antigenic diversity is generated by distinct evolutionary mechanisms in African trypanosome species.</title>
        <authorList>
            <person name="Jackson A.P."/>
            <person name="Berry A."/>
            <person name="Aslett M."/>
            <person name="Allison H.C."/>
            <person name="Burton P."/>
            <person name="Vavrova-Anderson J."/>
            <person name="Brown R."/>
            <person name="Browne H."/>
            <person name="Corton N."/>
            <person name="Hauser H."/>
            <person name="Gamble J."/>
            <person name="Gilderthorp R."/>
            <person name="Marcello L."/>
            <person name="McQuillan J."/>
            <person name="Otto T.D."/>
            <person name="Quail M.A."/>
            <person name="Sanders M.J."/>
            <person name="van Tonder A."/>
            <person name="Ginger M.L."/>
            <person name="Field M.C."/>
            <person name="Barry J.D."/>
            <person name="Hertz-Fowler C."/>
            <person name="Berriman M."/>
        </authorList>
    </citation>
    <scope>NUCLEOTIDE SEQUENCE</scope>
    <source>
        <strain evidence="3">Y486</strain>
    </source>
</reference>
<sequence>MRRMCLQNCSLLKCLCCAYGSRLLCAQESILIMCFTPTFMCPLPPKNTFRHRHCRFQYERMPKQTMRAAMWYIYMCVCVCVCVCVLYCLPIHVVLPDTAVSAAVRSVSLCVIYCDLVGFTCGSALPLLKMPCFRFQPCITLVGHAFMYTLPVGSHHTWQTDR</sequence>
<evidence type="ECO:0000313" key="3">
    <source>
        <dbReference type="EMBL" id="CCC53892.1"/>
    </source>
</evidence>
<keyword evidence="1" id="KW-0472">Membrane</keyword>
<gene>
    <name evidence="3" type="ORF">TVY486_1113760</name>
</gene>
<keyword evidence="1" id="KW-1133">Transmembrane helix</keyword>